<protein>
    <submittedName>
        <fullName evidence="1">Uncharacterized protein</fullName>
    </submittedName>
</protein>
<evidence type="ECO:0000313" key="2">
    <source>
        <dbReference type="Proteomes" id="UP001238496"/>
    </source>
</evidence>
<dbReference type="EMBL" id="JAUSUW010000005">
    <property type="protein sequence ID" value="MDQ0420921.1"/>
    <property type="molecule type" value="Genomic_DNA"/>
</dbReference>
<reference evidence="1 2" key="1">
    <citation type="submission" date="2023-07" db="EMBL/GenBank/DDBJ databases">
        <title>Genomic Encyclopedia of Type Strains, Phase IV (KMG-IV): sequencing the most valuable type-strain genomes for metagenomic binning, comparative biology and taxonomic classification.</title>
        <authorList>
            <person name="Goeker M."/>
        </authorList>
    </citation>
    <scope>NUCLEOTIDE SEQUENCE [LARGE SCALE GENOMIC DNA]</scope>
    <source>
        <strain evidence="1 2">DSM 1111</strain>
    </source>
</reference>
<evidence type="ECO:0000313" key="1">
    <source>
        <dbReference type="EMBL" id="MDQ0420921.1"/>
    </source>
</evidence>
<proteinExistence type="predicted"/>
<organism evidence="1 2">
    <name type="scientific">Peteryoungia aggregata LMG 23059</name>
    <dbReference type="NCBI Taxonomy" id="1368425"/>
    <lineage>
        <taxon>Bacteria</taxon>
        <taxon>Pseudomonadati</taxon>
        <taxon>Pseudomonadota</taxon>
        <taxon>Alphaproteobacteria</taxon>
        <taxon>Hyphomicrobiales</taxon>
        <taxon>Rhizobiaceae</taxon>
        <taxon>Peteryoungia</taxon>
    </lineage>
</organism>
<gene>
    <name evidence="1" type="ORF">J2045_001948</name>
</gene>
<dbReference type="RefSeq" id="WP_307372091.1">
    <property type="nucleotide sequence ID" value="NZ_JAUSUW010000005.1"/>
</dbReference>
<sequence>MDFAPASNRRRCGTVDANNFVLYMFMYEHNLQPHETNTLTDYGTDPAVIPILFLVGDMVMTTSSARAKRAHTNSRDDYRPIFPHVTLKCLGQPLFRSQQARDYACMLDLDREVTSWKCLAMAIVNDSDAVRPRYWPLDFFVETESEAFLVTVEPKPKPTPTWVLKVAERTGNRLKNLSLRDLDPVFLKNAKDLMRYAGSEVPLGDRVRVLAALEEYGTLTLAEGLSVIRESKPMHSIAALILSGTLDVDLSEALLGPDSVLRRSDK</sequence>
<keyword evidence="2" id="KW-1185">Reference proteome</keyword>
<comment type="caution">
    <text evidence="1">The sequence shown here is derived from an EMBL/GenBank/DDBJ whole genome shotgun (WGS) entry which is preliminary data.</text>
</comment>
<dbReference type="Proteomes" id="UP001238496">
    <property type="component" value="Unassembled WGS sequence"/>
</dbReference>
<name>A0ABU0G841_9HYPH</name>
<accession>A0ABU0G841</accession>